<evidence type="ECO:0000313" key="2">
    <source>
        <dbReference type="EMBL" id="OCB86656.1"/>
    </source>
</evidence>
<proteinExistence type="predicted"/>
<dbReference type="AlphaFoldDB" id="A0A9Q5N724"/>
<feature type="transmembrane region" description="Helical" evidence="1">
    <location>
        <begin position="27"/>
        <end position="46"/>
    </location>
</feature>
<sequence length="265" mass="29045">MLCSDTNRFALPGAPSTCALDTSITPIPSFALLAFLAIYVPTRFVLARRSRSSSSGVASTSKPSYDGYNYSSPSDSEPRSWSNGLPKWLHWLYIVLVLCLLGLRILEVVRLVLADMGVGLLPVGIIANVLNIMMLIFECSSCGMGRMRSLTISASFVVYWAASTILESVKVARLASYNSVHPAKGTAYPSSDWLLDNGCMLGLLVIFIFIEGTYLVLRWRSSYLPSPTPTPIPVKETTISKPRPIPEYEYDPVVYYNQPTNGAVA</sequence>
<comment type="caution">
    <text evidence="2">The sequence shown here is derived from an EMBL/GenBank/DDBJ whole genome shotgun (WGS) entry which is preliminary data.</text>
</comment>
<feature type="transmembrane region" description="Helical" evidence="1">
    <location>
        <begin position="149"/>
        <end position="166"/>
    </location>
</feature>
<keyword evidence="1" id="KW-0812">Transmembrane</keyword>
<name>A0A9Q5N724_SANBA</name>
<keyword evidence="3" id="KW-1185">Reference proteome</keyword>
<feature type="transmembrane region" description="Helical" evidence="1">
    <location>
        <begin position="200"/>
        <end position="217"/>
    </location>
</feature>
<reference evidence="2" key="1">
    <citation type="submission" date="2016-06" db="EMBL/GenBank/DDBJ databases">
        <title>Draft Genome sequence of the fungus Inonotus baumii.</title>
        <authorList>
            <person name="Zhu H."/>
            <person name="Lin W."/>
        </authorList>
    </citation>
    <scope>NUCLEOTIDE SEQUENCE</scope>
    <source>
        <strain evidence="2">821</strain>
    </source>
</reference>
<keyword evidence="1" id="KW-0472">Membrane</keyword>
<feature type="transmembrane region" description="Helical" evidence="1">
    <location>
        <begin position="118"/>
        <end position="137"/>
    </location>
</feature>
<accession>A0A9Q5N724</accession>
<dbReference type="OrthoDB" id="5399848at2759"/>
<dbReference type="Proteomes" id="UP000757232">
    <property type="component" value="Unassembled WGS sequence"/>
</dbReference>
<protein>
    <submittedName>
        <fullName evidence="2">Uncharacterized protein</fullName>
    </submittedName>
</protein>
<feature type="transmembrane region" description="Helical" evidence="1">
    <location>
        <begin position="88"/>
        <end position="106"/>
    </location>
</feature>
<gene>
    <name evidence="2" type="ORF">A7U60_g6338</name>
</gene>
<evidence type="ECO:0000313" key="3">
    <source>
        <dbReference type="Proteomes" id="UP000757232"/>
    </source>
</evidence>
<evidence type="ECO:0000256" key="1">
    <source>
        <dbReference type="SAM" id="Phobius"/>
    </source>
</evidence>
<dbReference type="EMBL" id="LNZH02000200">
    <property type="protein sequence ID" value="OCB86656.1"/>
    <property type="molecule type" value="Genomic_DNA"/>
</dbReference>
<keyword evidence="1" id="KW-1133">Transmembrane helix</keyword>
<organism evidence="2 3">
    <name type="scientific">Sanghuangporus baumii</name>
    <name type="common">Phellinus baumii</name>
    <dbReference type="NCBI Taxonomy" id="108892"/>
    <lineage>
        <taxon>Eukaryota</taxon>
        <taxon>Fungi</taxon>
        <taxon>Dikarya</taxon>
        <taxon>Basidiomycota</taxon>
        <taxon>Agaricomycotina</taxon>
        <taxon>Agaricomycetes</taxon>
        <taxon>Hymenochaetales</taxon>
        <taxon>Hymenochaetaceae</taxon>
        <taxon>Sanghuangporus</taxon>
    </lineage>
</organism>